<comment type="cofactor">
    <cofactor evidence="15">
        <name>Zn(2+)</name>
        <dbReference type="ChEBI" id="CHEBI:29105"/>
    </cofactor>
    <text evidence="15">Binds 2 Zn(2+) ions.</text>
</comment>
<dbReference type="Gene3D" id="3.40.720.10">
    <property type="entry name" value="Alkaline Phosphatase, subunit A"/>
    <property type="match status" value="1"/>
</dbReference>
<keyword evidence="18" id="KW-1133">Transmembrane helix</keyword>
<feature type="binding site" evidence="15">
    <location>
        <position position="366"/>
    </location>
    <ligand>
        <name>Zn(2+)</name>
        <dbReference type="ChEBI" id="CHEBI:29105"/>
        <label>2</label>
    </ligand>
</feature>
<reference evidence="19" key="1">
    <citation type="submission" date="2014-12" db="EMBL/GenBank/DDBJ databases">
        <title>Insight into the proteome of Arion vulgaris.</title>
        <authorList>
            <person name="Aradska J."/>
            <person name="Bulat T."/>
            <person name="Smidak R."/>
            <person name="Sarate P."/>
            <person name="Gangsoo J."/>
            <person name="Sialana F."/>
            <person name="Bilban M."/>
            <person name="Lubec G."/>
        </authorList>
    </citation>
    <scope>NUCLEOTIDE SEQUENCE</scope>
    <source>
        <tissue evidence="19">Skin</tissue>
    </source>
</reference>
<evidence type="ECO:0000256" key="15">
    <source>
        <dbReference type="PIRSR" id="PIRSR601952-2"/>
    </source>
</evidence>
<gene>
    <name evidence="19" type="primary">ORF34225</name>
</gene>
<evidence type="ECO:0000256" key="14">
    <source>
        <dbReference type="PIRSR" id="PIRSR601952-1"/>
    </source>
</evidence>
<keyword evidence="12" id="KW-0325">Glycoprotein</keyword>
<evidence type="ECO:0000256" key="9">
    <source>
        <dbReference type="ARBA" id="ARBA00022833"/>
    </source>
</evidence>
<evidence type="ECO:0000256" key="5">
    <source>
        <dbReference type="ARBA" id="ARBA00022553"/>
    </source>
</evidence>
<evidence type="ECO:0000256" key="1">
    <source>
        <dbReference type="ARBA" id="ARBA00004609"/>
    </source>
</evidence>
<protein>
    <recommendedName>
        <fullName evidence="3">alkaline phosphatase</fullName>
        <ecNumber evidence="3">3.1.3.1</ecNumber>
    </recommendedName>
</protein>
<dbReference type="Pfam" id="PF00245">
    <property type="entry name" value="Alk_phosphatase"/>
    <property type="match status" value="1"/>
</dbReference>
<feature type="binding site" evidence="15">
    <location>
        <position position="477"/>
    </location>
    <ligand>
        <name>Zn(2+)</name>
        <dbReference type="ChEBI" id="CHEBI:29105"/>
        <label>2</label>
    </ligand>
</feature>
<evidence type="ECO:0000256" key="12">
    <source>
        <dbReference type="ARBA" id="ARBA00023180"/>
    </source>
</evidence>
<evidence type="ECO:0000256" key="7">
    <source>
        <dbReference type="ARBA" id="ARBA00022723"/>
    </source>
</evidence>
<dbReference type="InterPro" id="IPR017850">
    <property type="entry name" value="Alkaline_phosphatase_core_sf"/>
</dbReference>
<name>A0A0B6YRE7_9EUPU</name>
<keyword evidence="5" id="KW-0597">Phosphoprotein</keyword>
<keyword evidence="9 15" id="KW-0862">Zinc</keyword>
<keyword evidence="8" id="KW-0378">Hydrolase</keyword>
<evidence type="ECO:0000313" key="19">
    <source>
        <dbReference type="EMBL" id="CEK58798.1"/>
    </source>
</evidence>
<comment type="subcellular location">
    <subcellularLocation>
        <location evidence="1">Cell membrane</location>
        <topology evidence="1">Lipid-anchor</topology>
        <topology evidence="1">GPI-anchor</topology>
    </subcellularLocation>
</comment>
<keyword evidence="6" id="KW-0336">GPI-anchor</keyword>
<feature type="binding site" evidence="15">
    <location>
        <position position="80"/>
    </location>
    <ligand>
        <name>Zn(2+)</name>
        <dbReference type="ChEBI" id="CHEBI:29105"/>
        <label>2</label>
    </ligand>
</feature>
<keyword evidence="10 15" id="KW-0460">Magnesium</keyword>
<comment type="cofactor">
    <cofactor evidence="15">
        <name>Mg(2+)</name>
        <dbReference type="ChEBI" id="CHEBI:18420"/>
    </cofactor>
    <text evidence="15">Binds 1 Mg(2+) ion.</text>
</comment>
<dbReference type="InterPro" id="IPR001952">
    <property type="entry name" value="Alkaline_phosphatase"/>
</dbReference>
<dbReference type="GO" id="GO:0005886">
    <property type="term" value="C:plasma membrane"/>
    <property type="evidence" value="ECO:0007669"/>
    <property type="project" value="UniProtKB-SubCell"/>
</dbReference>
<dbReference type="EC" id="3.1.3.1" evidence="3"/>
<feature type="active site" description="Phosphoserine intermediate" evidence="14">
    <location>
        <position position="130"/>
    </location>
</feature>
<feature type="binding site" evidence="15">
    <location>
        <position position="403"/>
    </location>
    <ligand>
        <name>Zn(2+)</name>
        <dbReference type="ChEBI" id="CHEBI:29105"/>
        <label>2</label>
    </ligand>
</feature>
<evidence type="ECO:0000256" key="2">
    <source>
        <dbReference type="ARBA" id="ARBA00005984"/>
    </source>
</evidence>
<feature type="binding site" evidence="15">
    <location>
        <position position="357"/>
    </location>
    <ligand>
        <name>Mg(2+)</name>
        <dbReference type="ChEBI" id="CHEBI:18420"/>
    </ligand>
</feature>
<keyword evidence="11 18" id="KW-0472">Membrane</keyword>
<feature type="region of interest" description="Disordered" evidence="17">
    <location>
        <begin position="522"/>
        <end position="543"/>
    </location>
</feature>
<feature type="compositionally biased region" description="Polar residues" evidence="17">
    <location>
        <begin position="534"/>
        <end position="543"/>
    </location>
</feature>
<accession>A0A0B6YRE7</accession>
<dbReference type="CDD" id="cd16012">
    <property type="entry name" value="ALP"/>
    <property type="match status" value="1"/>
</dbReference>
<dbReference type="AlphaFoldDB" id="A0A0B6YRE7"/>
<feature type="transmembrane region" description="Helical" evidence="18">
    <location>
        <begin position="12"/>
        <end position="32"/>
    </location>
</feature>
<dbReference type="PANTHER" id="PTHR11596">
    <property type="entry name" value="ALKALINE PHOSPHATASE"/>
    <property type="match status" value="1"/>
</dbReference>
<evidence type="ECO:0000256" key="6">
    <source>
        <dbReference type="ARBA" id="ARBA00022622"/>
    </source>
</evidence>
<dbReference type="SMART" id="SM00098">
    <property type="entry name" value="alkPPc"/>
    <property type="match status" value="1"/>
</dbReference>
<dbReference type="SUPFAM" id="SSF53649">
    <property type="entry name" value="Alkaline phosphatase-like"/>
    <property type="match status" value="1"/>
</dbReference>
<evidence type="ECO:0000256" key="17">
    <source>
        <dbReference type="SAM" id="MobiDB-lite"/>
    </source>
</evidence>
<keyword evidence="13" id="KW-0449">Lipoprotein</keyword>
<evidence type="ECO:0000256" key="11">
    <source>
        <dbReference type="ARBA" id="ARBA00023136"/>
    </source>
</evidence>
<keyword evidence="7 15" id="KW-0479">Metal-binding</keyword>
<feature type="binding site" evidence="15">
    <location>
        <position position="404"/>
    </location>
    <ligand>
        <name>Zn(2+)</name>
        <dbReference type="ChEBI" id="CHEBI:29105"/>
        <label>2</label>
    </ligand>
</feature>
<evidence type="ECO:0000256" key="18">
    <source>
        <dbReference type="SAM" id="Phobius"/>
    </source>
</evidence>
<evidence type="ECO:0000256" key="16">
    <source>
        <dbReference type="RuleBase" id="RU003946"/>
    </source>
</evidence>
<feature type="compositionally biased region" description="Basic residues" evidence="17">
    <location>
        <begin position="522"/>
        <end position="531"/>
    </location>
</feature>
<evidence type="ECO:0000256" key="13">
    <source>
        <dbReference type="ARBA" id="ARBA00023288"/>
    </source>
</evidence>
<keyword evidence="4" id="KW-1003">Cell membrane</keyword>
<evidence type="ECO:0000256" key="10">
    <source>
        <dbReference type="ARBA" id="ARBA00022842"/>
    </source>
</evidence>
<dbReference type="GO" id="GO:0004035">
    <property type="term" value="F:alkaline phosphatase activity"/>
    <property type="evidence" value="ECO:0007669"/>
    <property type="project" value="UniProtKB-EC"/>
</dbReference>
<sequence>MVKINDKNGSTFHWWYTLNSQVVLILVFNIVLTCVTCAQVKHTAQQQWLVQGRRELRRAIRVTDKLNRNLARNIILFIGDGMGISTVTASRIRAGQLKGKNGEENLLFFERFPNVGLVKTYSVDSQVTGSAAAGSAILTGVKINTGVLGCDSRVKKGNCTAFGPDTKLRTILHAFMDEGLSTGIVSNSRITHATPASAYAQTPHRGWEGDVDFPPNSNDCSHVKDIAKQLIFSNRDIKVILGGGRRYFLDNSTNDPMLGVPDSHQRRDGLNLVEEWKQDKRQRNASHSYVWNKSGLDSVDTNTSEYLLGLFNPSHMDFDIQDPIEGVNRTEPTLVEMTQKAIEVLQKDTRGFFLMVEGARIDFGHHANSAFTAITETIDLDLAVKTAVRMTNSRDTLIIVTADHSHAFAIQGYASRGHDILGTADLGNDIVPLDGLPYTTLGYTNGPVFGREDLTNVNTGSPNFRQAGCIPLSIETHAGEDVGVYALGPMSHLFHATHEQNYLYHVMEYAACVGNSRRYCRNSKAHSRGPRRGNSVNISQSEG</sequence>
<dbReference type="PANTHER" id="PTHR11596:SF5">
    <property type="entry name" value="ALKALINE PHOSPHATASE"/>
    <property type="match status" value="1"/>
</dbReference>
<comment type="similarity">
    <text evidence="2 16">Belongs to the alkaline phosphatase family.</text>
</comment>
<evidence type="ECO:0000256" key="3">
    <source>
        <dbReference type="ARBA" id="ARBA00012647"/>
    </source>
</evidence>
<dbReference type="EMBL" id="HACG01011933">
    <property type="protein sequence ID" value="CEK58798.1"/>
    <property type="molecule type" value="Transcribed_RNA"/>
</dbReference>
<dbReference type="GO" id="GO:0098552">
    <property type="term" value="C:side of membrane"/>
    <property type="evidence" value="ECO:0007669"/>
    <property type="project" value="UniProtKB-KW"/>
</dbReference>
<dbReference type="PRINTS" id="PR00113">
    <property type="entry name" value="ALKPHPHTASE"/>
</dbReference>
<dbReference type="FunFam" id="3.40.720.10:FF:000008">
    <property type="entry name" value="Alkaline phosphatase"/>
    <property type="match status" value="1"/>
</dbReference>
<feature type="binding site" evidence="15">
    <location>
        <position position="80"/>
    </location>
    <ligand>
        <name>Mg(2+)</name>
        <dbReference type="ChEBI" id="CHEBI:18420"/>
    </ligand>
</feature>
<proteinExistence type="inferred from homology"/>
<organism evidence="19">
    <name type="scientific">Arion vulgaris</name>
    <dbReference type="NCBI Taxonomy" id="1028688"/>
    <lineage>
        <taxon>Eukaryota</taxon>
        <taxon>Metazoa</taxon>
        <taxon>Spiralia</taxon>
        <taxon>Lophotrochozoa</taxon>
        <taxon>Mollusca</taxon>
        <taxon>Gastropoda</taxon>
        <taxon>Heterobranchia</taxon>
        <taxon>Euthyneura</taxon>
        <taxon>Panpulmonata</taxon>
        <taxon>Eupulmonata</taxon>
        <taxon>Stylommatophora</taxon>
        <taxon>Helicina</taxon>
        <taxon>Arionoidea</taxon>
        <taxon>Arionidae</taxon>
        <taxon>Arion</taxon>
    </lineage>
</organism>
<keyword evidence="18" id="KW-0812">Transmembrane</keyword>
<evidence type="ECO:0000256" key="8">
    <source>
        <dbReference type="ARBA" id="ARBA00022801"/>
    </source>
</evidence>
<evidence type="ECO:0000256" key="4">
    <source>
        <dbReference type="ARBA" id="ARBA00022475"/>
    </source>
</evidence>
<feature type="binding site" evidence="15">
    <location>
        <position position="194"/>
    </location>
    <ligand>
        <name>Mg(2+)</name>
        <dbReference type="ChEBI" id="CHEBI:18420"/>
    </ligand>
</feature>
<feature type="binding site" evidence="15">
    <location>
        <position position="192"/>
    </location>
    <ligand>
        <name>Mg(2+)</name>
        <dbReference type="ChEBI" id="CHEBI:18420"/>
    </ligand>
</feature>
<dbReference type="GO" id="GO:0046872">
    <property type="term" value="F:metal ion binding"/>
    <property type="evidence" value="ECO:0007669"/>
    <property type="project" value="UniProtKB-KW"/>
</dbReference>
<feature type="binding site" evidence="15">
    <location>
        <position position="362"/>
    </location>
    <ligand>
        <name>Zn(2+)</name>
        <dbReference type="ChEBI" id="CHEBI:29105"/>
        <label>2</label>
    </ligand>
</feature>